<accession>A0A8R1IMK6</accession>
<evidence type="ECO:0000313" key="2">
    <source>
        <dbReference type="EnsemblMetazoa" id="CJA39344.1"/>
    </source>
</evidence>
<keyword evidence="3" id="KW-1185">Reference proteome</keyword>
<feature type="signal peptide" evidence="1">
    <location>
        <begin position="1"/>
        <end position="19"/>
    </location>
</feature>
<proteinExistence type="predicted"/>
<evidence type="ECO:0000256" key="1">
    <source>
        <dbReference type="SAM" id="SignalP"/>
    </source>
</evidence>
<dbReference type="AlphaFoldDB" id="A0A8R1IMK6"/>
<sequence length="77" mass="8606">MCLKTVVFLLVVFCAAAHGVTYTFSFRETNLNNFLQVYYLNVQIDVDFDVAGGAAMFTTTVLSVTPLHFSMFVNGRK</sequence>
<dbReference type="EnsemblMetazoa" id="CJA39344.1">
    <property type="protein sequence ID" value="CJA39344.1"/>
    <property type="gene ID" value="WBGene00215191"/>
</dbReference>
<feature type="chain" id="PRO_5035831034" evidence="1">
    <location>
        <begin position="20"/>
        <end position="77"/>
    </location>
</feature>
<name>A0A8R1IMK6_CAEJA</name>
<reference evidence="3" key="1">
    <citation type="submission" date="2010-08" db="EMBL/GenBank/DDBJ databases">
        <authorList>
            <consortium name="Caenorhabditis japonica Sequencing Consortium"/>
            <person name="Wilson R.K."/>
        </authorList>
    </citation>
    <scope>NUCLEOTIDE SEQUENCE [LARGE SCALE GENOMIC DNA]</scope>
    <source>
        <strain evidence="3">DF5081</strain>
    </source>
</reference>
<protein>
    <submittedName>
        <fullName evidence="2">Uncharacterized protein</fullName>
    </submittedName>
</protein>
<organism evidence="2 3">
    <name type="scientific">Caenorhabditis japonica</name>
    <dbReference type="NCBI Taxonomy" id="281687"/>
    <lineage>
        <taxon>Eukaryota</taxon>
        <taxon>Metazoa</taxon>
        <taxon>Ecdysozoa</taxon>
        <taxon>Nematoda</taxon>
        <taxon>Chromadorea</taxon>
        <taxon>Rhabditida</taxon>
        <taxon>Rhabditina</taxon>
        <taxon>Rhabditomorpha</taxon>
        <taxon>Rhabditoidea</taxon>
        <taxon>Rhabditidae</taxon>
        <taxon>Peloderinae</taxon>
        <taxon>Caenorhabditis</taxon>
    </lineage>
</organism>
<reference evidence="2" key="2">
    <citation type="submission" date="2022-06" db="UniProtKB">
        <authorList>
            <consortium name="EnsemblMetazoa"/>
        </authorList>
    </citation>
    <scope>IDENTIFICATION</scope>
    <source>
        <strain evidence="2">DF5081</strain>
    </source>
</reference>
<evidence type="ECO:0000313" key="3">
    <source>
        <dbReference type="Proteomes" id="UP000005237"/>
    </source>
</evidence>
<dbReference type="Proteomes" id="UP000005237">
    <property type="component" value="Unassembled WGS sequence"/>
</dbReference>
<keyword evidence="1" id="KW-0732">Signal</keyword>